<dbReference type="PANTHER" id="PTHR48063">
    <property type="entry name" value="LRR RECEPTOR-LIKE KINASE"/>
    <property type="match status" value="1"/>
</dbReference>
<keyword evidence="4" id="KW-0732">Signal</keyword>
<evidence type="ECO:0000256" key="8">
    <source>
        <dbReference type="ARBA" id="ARBA00023180"/>
    </source>
</evidence>
<evidence type="ECO:0000256" key="3">
    <source>
        <dbReference type="ARBA" id="ARBA00022692"/>
    </source>
</evidence>
<proteinExistence type="predicted"/>
<dbReference type="Pfam" id="PF08263">
    <property type="entry name" value="LRRNT_2"/>
    <property type="match status" value="1"/>
</dbReference>
<evidence type="ECO:0000313" key="10">
    <source>
        <dbReference type="EMBL" id="CAI9295803.1"/>
    </source>
</evidence>
<evidence type="ECO:0000256" key="1">
    <source>
        <dbReference type="ARBA" id="ARBA00004479"/>
    </source>
</evidence>
<dbReference type="InterPro" id="IPR046956">
    <property type="entry name" value="RLP23-like"/>
</dbReference>
<dbReference type="Gene3D" id="3.80.10.10">
    <property type="entry name" value="Ribonuclease Inhibitor"/>
    <property type="match status" value="1"/>
</dbReference>
<evidence type="ECO:0000256" key="2">
    <source>
        <dbReference type="ARBA" id="ARBA00022614"/>
    </source>
</evidence>
<organism evidence="10 11">
    <name type="scientific">Lactuca saligna</name>
    <name type="common">Willowleaf lettuce</name>
    <dbReference type="NCBI Taxonomy" id="75948"/>
    <lineage>
        <taxon>Eukaryota</taxon>
        <taxon>Viridiplantae</taxon>
        <taxon>Streptophyta</taxon>
        <taxon>Embryophyta</taxon>
        <taxon>Tracheophyta</taxon>
        <taxon>Spermatophyta</taxon>
        <taxon>Magnoliopsida</taxon>
        <taxon>eudicotyledons</taxon>
        <taxon>Gunneridae</taxon>
        <taxon>Pentapetalae</taxon>
        <taxon>asterids</taxon>
        <taxon>campanulids</taxon>
        <taxon>Asterales</taxon>
        <taxon>Asteraceae</taxon>
        <taxon>Cichorioideae</taxon>
        <taxon>Cichorieae</taxon>
        <taxon>Lactucinae</taxon>
        <taxon>Lactuca</taxon>
    </lineage>
</organism>
<feature type="domain" description="Leucine-rich repeat-containing N-terminal plant-type" evidence="9">
    <location>
        <begin position="15"/>
        <end position="52"/>
    </location>
</feature>
<dbReference type="Proteomes" id="UP001177003">
    <property type="component" value="Chromosome 8"/>
</dbReference>
<name>A0AA35ZP71_LACSI</name>
<gene>
    <name evidence="10" type="ORF">LSALG_LOCUS34725</name>
</gene>
<evidence type="ECO:0000259" key="9">
    <source>
        <dbReference type="Pfam" id="PF08263"/>
    </source>
</evidence>
<sequence>MKSLTRNSDEVKCIATERSVLIQFKNNLVDRANRLSSWFGDDCCSWSGVVCDNFTHHVHEIHLRGLPDRQGYCLGSSFDINDTNQMLGGIISPSLIKLEQLRYLDLSCNDFGFTPIPSFVGSFLNLRYLNISMSQFSREIPHQLGNLSEFFGS</sequence>
<dbReference type="EMBL" id="OX465084">
    <property type="protein sequence ID" value="CAI9295803.1"/>
    <property type="molecule type" value="Genomic_DNA"/>
</dbReference>
<dbReference type="SUPFAM" id="SSF52058">
    <property type="entry name" value="L domain-like"/>
    <property type="match status" value="1"/>
</dbReference>
<evidence type="ECO:0000313" key="11">
    <source>
        <dbReference type="Proteomes" id="UP001177003"/>
    </source>
</evidence>
<keyword evidence="8" id="KW-0325">Glycoprotein</keyword>
<keyword evidence="3" id="KW-0812">Transmembrane</keyword>
<keyword evidence="2" id="KW-0433">Leucine-rich repeat</keyword>
<dbReference type="InterPro" id="IPR001611">
    <property type="entry name" value="Leu-rich_rpt"/>
</dbReference>
<accession>A0AA35ZP71</accession>
<dbReference type="PANTHER" id="PTHR48063:SF98">
    <property type="entry name" value="LRR RECEPTOR-LIKE SERINE_THREONINE-PROTEIN KINASE FLS2"/>
    <property type="match status" value="1"/>
</dbReference>
<dbReference type="AlphaFoldDB" id="A0AA35ZP71"/>
<protein>
    <recommendedName>
        <fullName evidence="9">Leucine-rich repeat-containing N-terminal plant-type domain-containing protein</fullName>
    </recommendedName>
</protein>
<dbReference type="Pfam" id="PF00560">
    <property type="entry name" value="LRR_1"/>
    <property type="match status" value="2"/>
</dbReference>
<dbReference type="InterPro" id="IPR032675">
    <property type="entry name" value="LRR_dom_sf"/>
</dbReference>
<evidence type="ECO:0000256" key="6">
    <source>
        <dbReference type="ARBA" id="ARBA00022989"/>
    </source>
</evidence>
<dbReference type="InterPro" id="IPR013210">
    <property type="entry name" value="LRR_N_plant-typ"/>
</dbReference>
<reference evidence="10" key="1">
    <citation type="submission" date="2023-04" db="EMBL/GenBank/DDBJ databases">
        <authorList>
            <person name="Vijverberg K."/>
            <person name="Xiong W."/>
            <person name="Schranz E."/>
        </authorList>
    </citation>
    <scope>NUCLEOTIDE SEQUENCE</scope>
</reference>
<evidence type="ECO:0000256" key="7">
    <source>
        <dbReference type="ARBA" id="ARBA00023136"/>
    </source>
</evidence>
<evidence type="ECO:0000256" key="5">
    <source>
        <dbReference type="ARBA" id="ARBA00022737"/>
    </source>
</evidence>
<dbReference type="GO" id="GO:0016020">
    <property type="term" value="C:membrane"/>
    <property type="evidence" value="ECO:0007669"/>
    <property type="project" value="UniProtKB-SubCell"/>
</dbReference>
<comment type="subcellular location">
    <subcellularLocation>
        <location evidence="1">Membrane</location>
        <topology evidence="1">Single-pass type I membrane protein</topology>
    </subcellularLocation>
</comment>
<evidence type="ECO:0000256" key="4">
    <source>
        <dbReference type="ARBA" id="ARBA00022729"/>
    </source>
</evidence>
<keyword evidence="7" id="KW-0472">Membrane</keyword>
<keyword evidence="6" id="KW-1133">Transmembrane helix</keyword>
<keyword evidence="5" id="KW-0677">Repeat</keyword>
<keyword evidence="11" id="KW-1185">Reference proteome</keyword>